<evidence type="ECO:0000256" key="2">
    <source>
        <dbReference type="ARBA" id="ARBA00007558"/>
    </source>
</evidence>
<feature type="transmembrane region" description="Helical" evidence="6">
    <location>
        <begin position="170"/>
        <end position="188"/>
    </location>
</feature>
<evidence type="ECO:0008006" key="11">
    <source>
        <dbReference type="Google" id="ProtNLM"/>
    </source>
</evidence>
<dbReference type="GO" id="GO:0016020">
    <property type="term" value="C:membrane"/>
    <property type="evidence" value="ECO:0007669"/>
    <property type="project" value="UniProtKB-SubCell"/>
</dbReference>
<comment type="caution">
    <text evidence="9">The sequence shown here is derived from an EMBL/GenBank/DDBJ whole genome shotgun (WGS) entry which is preliminary data.</text>
</comment>
<keyword evidence="5 6" id="KW-0472">Membrane</keyword>
<comment type="similarity">
    <text evidence="2">Belongs to the RUS1 family.</text>
</comment>
<evidence type="ECO:0000259" key="7">
    <source>
        <dbReference type="Pfam" id="PF04884"/>
    </source>
</evidence>
<dbReference type="AlphaFoldDB" id="A0AAW0CKC3"/>
<dbReference type="Pfam" id="PF24160">
    <property type="entry name" value="UVB_sens_C"/>
    <property type="match status" value="1"/>
</dbReference>
<keyword evidence="10" id="KW-1185">Reference proteome</keyword>
<evidence type="ECO:0000259" key="8">
    <source>
        <dbReference type="Pfam" id="PF24160"/>
    </source>
</evidence>
<reference evidence="9 10" key="1">
    <citation type="submission" date="2024-01" db="EMBL/GenBank/DDBJ databases">
        <title>A draft genome for a cacao thread blight-causing isolate of Paramarasmius palmivorus.</title>
        <authorList>
            <person name="Baruah I.K."/>
            <person name="Bukari Y."/>
            <person name="Amoako-Attah I."/>
            <person name="Meinhardt L.W."/>
            <person name="Bailey B.A."/>
            <person name="Cohen S.P."/>
        </authorList>
    </citation>
    <scope>NUCLEOTIDE SEQUENCE [LARGE SCALE GENOMIC DNA]</scope>
    <source>
        <strain evidence="9 10">GH-12</strain>
    </source>
</reference>
<feature type="domain" description="Protein root UVB sensitive/RUS" evidence="7">
    <location>
        <begin position="1"/>
        <end position="206"/>
    </location>
</feature>
<evidence type="ECO:0000256" key="3">
    <source>
        <dbReference type="ARBA" id="ARBA00022692"/>
    </source>
</evidence>
<evidence type="ECO:0000256" key="1">
    <source>
        <dbReference type="ARBA" id="ARBA00004370"/>
    </source>
</evidence>
<sequence length="443" mass="48603">MLSSRATLEGYGVGNASASATDALLLSVLQDIFGRLITIAAAYYFGSSLMPEAKTYRFLADVLIDIAIVLDTLSPLLASMPIFVALTDTIPIPFRVYTLFLSSAFRALCGIAAGGSKTAISLHFATPLEGTGNLGDLNAKDASKETVLSLLGMLLGTVIVPNLTTPFLTYTALLILIIAHLSINYAAVRGIQFRTLNRQRASIAWIGYRDGPHRSRRPDEPSRPYYYMTPYGVAQSERIFHKPDRICDGSKTLARCTIGSSFGSAVSVSALSHGRVSGFLENVLDIFSKEQYILWFDPAYLASPTSSFRATGRPHIHICLKEGYTPSDQLKAWLNATEVARMLEKQRWDLWDRTLRALRENVVLATPTSEALIATAYQLINDQYADFVKTMHEVGWISTNESKLELSVALLPGPPESVVLGFIDGEDDYEGDENMVVEAKKVI</sequence>
<dbReference type="PANTHER" id="PTHR12770">
    <property type="entry name" value="RUS1 FAMILY PROTEIN C16ORF58"/>
    <property type="match status" value="1"/>
</dbReference>
<dbReference type="EMBL" id="JAYKXP010000042">
    <property type="protein sequence ID" value="KAK7038849.1"/>
    <property type="molecule type" value="Genomic_DNA"/>
</dbReference>
<keyword evidence="3 6" id="KW-0812">Transmembrane</keyword>
<feature type="transmembrane region" description="Helical" evidence="6">
    <location>
        <begin position="147"/>
        <end position="164"/>
    </location>
</feature>
<proteinExistence type="inferred from homology"/>
<name>A0AAW0CKC3_9AGAR</name>
<feature type="transmembrane region" description="Helical" evidence="6">
    <location>
        <begin position="32"/>
        <end position="50"/>
    </location>
</feature>
<dbReference type="PANTHER" id="PTHR12770:SF31">
    <property type="entry name" value="RUS FAMILY MEMBER 1"/>
    <property type="match status" value="1"/>
</dbReference>
<organism evidence="9 10">
    <name type="scientific">Paramarasmius palmivorus</name>
    <dbReference type="NCBI Taxonomy" id="297713"/>
    <lineage>
        <taxon>Eukaryota</taxon>
        <taxon>Fungi</taxon>
        <taxon>Dikarya</taxon>
        <taxon>Basidiomycota</taxon>
        <taxon>Agaricomycotina</taxon>
        <taxon>Agaricomycetes</taxon>
        <taxon>Agaricomycetidae</taxon>
        <taxon>Agaricales</taxon>
        <taxon>Marasmiineae</taxon>
        <taxon>Marasmiaceae</taxon>
        <taxon>Paramarasmius</taxon>
    </lineage>
</organism>
<dbReference type="InterPro" id="IPR055412">
    <property type="entry name" value="UVB_sens_C"/>
</dbReference>
<evidence type="ECO:0000313" key="10">
    <source>
        <dbReference type="Proteomes" id="UP001383192"/>
    </source>
</evidence>
<dbReference type="Proteomes" id="UP001383192">
    <property type="component" value="Unassembled WGS sequence"/>
</dbReference>
<keyword evidence="4 6" id="KW-1133">Transmembrane helix</keyword>
<dbReference type="InterPro" id="IPR006968">
    <property type="entry name" value="RUS_fam"/>
</dbReference>
<dbReference type="InterPro" id="IPR054549">
    <property type="entry name" value="UVB_sens_RUS_dom"/>
</dbReference>
<evidence type="ECO:0000256" key="4">
    <source>
        <dbReference type="ARBA" id="ARBA00022989"/>
    </source>
</evidence>
<evidence type="ECO:0000256" key="5">
    <source>
        <dbReference type="ARBA" id="ARBA00023136"/>
    </source>
</evidence>
<evidence type="ECO:0000256" key="6">
    <source>
        <dbReference type="SAM" id="Phobius"/>
    </source>
</evidence>
<gene>
    <name evidence="9" type="ORF">VNI00_010479</name>
</gene>
<dbReference type="Pfam" id="PF04884">
    <property type="entry name" value="UVB_sens_prot"/>
    <property type="match status" value="1"/>
</dbReference>
<evidence type="ECO:0000313" key="9">
    <source>
        <dbReference type="EMBL" id="KAK7038849.1"/>
    </source>
</evidence>
<accession>A0AAW0CKC3</accession>
<comment type="subcellular location">
    <subcellularLocation>
        <location evidence="1">Membrane</location>
    </subcellularLocation>
</comment>
<feature type="domain" description="Root UVB sensitive protein C-terminal" evidence="8">
    <location>
        <begin position="314"/>
        <end position="403"/>
    </location>
</feature>
<feature type="transmembrane region" description="Helical" evidence="6">
    <location>
        <begin position="92"/>
        <end position="113"/>
    </location>
</feature>
<feature type="transmembrane region" description="Helical" evidence="6">
    <location>
        <begin position="62"/>
        <end position="86"/>
    </location>
</feature>
<protein>
    <recommendedName>
        <fullName evidence="11">DUF647-domain-containing protein</fullName>
    </recommendedName>
</protein>